<dbReference type="Proteomes" id="UP000179242">
    <property type="component" value="Unassembled WGS sequence"/>
</dbReference>
<evidence type="ECO:0000313" key="2">
    <source>
        <dbReference type="EMBL" id="OGC40850.1"/>
    </source>
</evidence>
<keyword evidence="1" id="KW-0472">Membrane</keyword>
<evidence type="ECO:0000313" key="3">
    <source>
        <dbReference type="Proteomes" id="UP000179242"/>
    </source>
</evidence>
<keyword evidence="1" id="KW-1133">Transmembrane helix</keyword>
<gene>
    <name evidence="2" type="ORF">A2438_00970</name>
</gene>
<proteinExistence type="predicted"/>
<sequence>MDNYIDKLKKSEIRNPNFEKLEEEILSRIQDNKIVLFPKLALAGALAAIFIAAGLYFYPGINQNDTIVAYIMDQPADYSENPVLGYIFDE</sequence>
<reference evidence="2 3" key="1">
    <citation type="journal article" date="2016" name="Nat. Commun.">
        <title>Thousands of microbial genomes shed light on interconnected biogeochemical processes in an aquifer system.</title>
        <authorList>
            <person name="Anantharaman K."/>
            <person name="Brown C.T."/>
            <person name="Hug L.A."/>
            <person name="Sharon I."/>
            <person name="Castelle C.J."/>
            <person name="Probst A.J."/>
            <person name="Thomas B.C."/>
            <person name="Singh A."/>
            <person name="Wilkins M.J."/>
            <person name="Karaoz U."/>
            <person name="Brodie E.L."/>
            <person name="Williams K.H."/>
            <person name="Hubbard S.S."/>
            <person name="Banfield J.F."/>
        </authorList>
    </citation>
    <scope>NUCLEOTIDE SEQUENCE [LARGE SCALE GENOMIC DNA]</scope>
</reference>
<feature type="transmembrane region" description="Helical" evidence="1">
    <location>
        <begin position="36"/>
        <end position="58"/>
    </location>
</feature>
<evidence type="ECO:0000256" key="1">
    <source>
        <dbReference type="SAM" id="Phobius"/>
    </source>
</evidence>
<comment type="caution">
    <text evidence="2">The sequence shown here is derived from an EMBL/GenBank/DDBJ whole genome shotgun (WGS) entry which is preliminary data.</text>
</comment>
<name>A0A1F4U7Q2_UNCSA</name>
<dbReference type="EMBL" id="MEUJ01000002">
    <property type="protein sequence ID" value="OGC40850.1"/>
    <property type="molecule type" value="Genomic_DNA"/>
</dbReference>
<keyword evidence="1" id="KW-0812">Transmembrane</keyword>
<accession>A0A1F4U7Q2</accession>
<dbReference type="AlphaFoldDB" id="A0A1F4U7Q2"/>
<organism evidence="2 3">
    <name type="scientific">candidate division WOR-1 bacterium RIFOXYC2_FULL_46_14</name>
    <dbReference type="NCBI Taxonomy" id="1802587"/>
    <lineage>
        <taxon>Bacteria</taxon>
        <taxon>Bacillati</taxon>
        <taxon>Saganbacteria</taxon>
    </lineage>
</organism>
<protein>
    <submittedName>
        <fullName evidence="2">Uncharacterized protein</fullName>
    </submittedName>
</protein>